<dbReference type="PANTHER" id="PTHR24559">
    <property type="entry name" value="TRANSPOSON TY3-I GAG-POL POLYPROTEIN"/>
    <property type="match status" value="1"/>
</dbReference>
<dbReference type="CDD" id="cd01647">
    <property type="entry name" value="RT_LTR"/>
    <property type="match status" value="1"/>
</dbReference>
<dbReference type="Gene3D" id="3.10.10.10">
    <property type="entry name" value="HIV Type 1 Reverse Transcriptase, subunit A, domain 1"/>
    <property type="match status" value="1"/>
</dbReference>
<keyword evidence="3" id="KW-0808">Transferase</keyword>
<dbReference type="EMBL" id="BKCJ010009834">
    <property type="protein sequence ID" value="GEU88834.1"/>
    <property type="molecule type" value="Genomic_DNA"/>
</dbReference>
<protein>
    <submittedName>
        <fullName evidence="3">Putative reverse transcriptase domain-containing protein</fullName>
    </submittedName>
</protein>
<dbReference type="PANTHER" id="PTHR24559:SF427">
    <property type="entry name" value="RNA-DIRECTED DNA POLYMERASE"/>
    <property type="match status" value="1"/>
</dbReference>
<keyword evidence="3" id="KW-0548">Nucleotidyltransferase</keyword>
<comment type="caution">
    <text evidence="3">The sequence shown here is derived from an EMBL/GenBank/DDBJ whole genome shotgun (WGS) entry which is preliminary data.</text>
</comment>
<dbReference type="SUPFAM" id="SSF56672">
    <property type="entry name" value="DNA/RNA polymerases"/>
    <property type="match status" value="1"/>
</dbReference>
<reference evidence="3" key="1">
    <citation type="journal article" date="2019" name="Sci. Rep.">
        <title>Draft genome of Tanacetum cinerariifolium, the natural source of mosquito coil.</title>
        <authorList>
            <person name="Yamashiro T."/>
            <person name="Shiraishi A."/>
            <person name="Satake H."/>
            <person name="Nakayama K."/>
        </authorList>
    </citation>
    <scope>NUCLEOTIDE SEQUENCE</scope>
</reference>
<name>A0A6L2NW69_TANCI</name>
<dbReference type="InterPro" id="IPR043128">
    <property type="entry name" value="Rev_trsase/Diguanyl_cyclase"/>
</dbReference>
<dbReference type="InterPro" id="IPR056924">
    <property type="entry name" value="SH3_Tf2-1"/>
</dbReference>
<accession>A0A6L2NW69</accession>
<dbReference type="Gene3D" id="3.30.70.270">
    <property type="match status" value="2"/>
</dbReference>
<dbReference type="InterPro" id="IPR043502">
    <property type="entry name" value="DNA/RNA_pol_sf"/>
</dbReference>
<dbReference type="Pfam" id="PF00078">
    <property type="entry name" value="RVT_1"/>
    <property type="match status" value="1"/>
</dbReference>
<gene>
    <name evidence="3" type="ORF">Tci_060812</name>
</gene>
<dbReference type="Pfam" id="PF24626">
    <property type="entry name" value="SH3_Tf2-1"/>
    <property type="match status" value="1"/>
</dbReference>
<keyword evidence="3" id="KW-0695">RNA-directed DNA polymerase</keyword>
<evidence type="ECO:0000259" key="2">
    <source>
        <dbReference type="Pfam" id="PF24626"/>
    </source>
</evidence>
<sequence length="454" mass="52070">MTRDCRTAVAATLRGPWLEIKWETLAMRNKTKNDEAKARAYSIGGGGANPDLNVIMEIGSFDVIVGMDGLAKYHPMIVYDERIVRILYGDEVLIIKGNGCNGGQVTSKKADDEPEEKRLEDVPTKDGSFRICIDYRGLNKLTVKNQYPLSVIAKLFDQLQGSIVYSKIDLRSGYHQLRVREEDIPKTTFRTRYGHYEFQLSTLKFLGHVIDNEGIHVDPAKIDSIKVWVLPKTPTKIRQFLGLAGYYRRFIEEKANMVADALSRKEMIKPLYHTSIKAAPFEVLYGHKCQSLSAGLKLEIVNSLAYRSSTRQLRKSSKSRNVFKLPIIIRRATRIPFEILPKVRTVAYRLEIPDQLTRVHSTFHVLNLKKCVSDETLAIPLDEIQVDDKLHFIEEPIKIKDREVKRLKQSRIPIVKVRCNSRRCLEFTWEREDQIKKKCPHLFANSAPVAEIMS</sequence>
<feature type="domain" description="Tf2-1-like SH3-like" evidence="2">
    <location>
        <begin position="336"/>
        <end position="372"/>
    </location>
</feature>
<dbReference type="GO" id="GO:0003964">
    <property type="term" value="F:RNA-directed DNA polymerase activity"/>
    <property type="evidence" value="ECO:0007669"/>
    <property type="project" value="UniProtKB-KW"/>
</dbReference>
<feature type="domain" description="Reverse transcriptase" evidence="1">
    <location>
        <begin position="123"/>
        <end position="192"/>
    </location>
</feature>
<evidence type="ECO:0000313" key="3">
    <source>
        <dbReference type="EMBL" id="GEU88834.1"/>
    </source>
</evidence>
<evidence type="ECO:0000259" key="1">
    <source>
        <dbReference type="Pfam" id="PF00078"/>
    </source>
</evidence>
<organism evidence="3">
    <name type="scientific">Tanacetum cinerariifolium</name>
    <name type="common">Dalmatian daisy</name>
    <name type="synonym">Chrysanthemum cinerariifolium</name>
    <dbReference type="NCBI Taxonomy" id="118510"/>
    <lineage>
        <taxon>Eukaryota</taxon>
        <taxon>Viridiplantae</taxon>
        <taxon>Streptophyta</taxon>
        <taxon>Embryophyta</taxon>
        <taxon>Tracheophyta</taxon>
        <taxon>Spermatophyta</taxon>
        <taxon>Magnoliopsida</taxon>
        <taxon>eudicotyledons</taxon>
        <taxon>Gunneridae</taxon>
        <taxon>Pentapetalae</taxon>
        <taxon>asterids</taxon>
        <taxon>campanulids</taxon>
        <taxon>Asterales</taxon>
        <taxon>Asteraceae</taxon>
        <taxon>Asteroideae</taxon>
        <taxon>Anthemideae</taxon>
        <taxon>Anthemidinae</taxon>
        <taxon>Tanacetum</taxon>
    </lineage>
</organism>
<dbReference type="InterPro" id="IPR000477">
    <property type="entry name" value="RT_dom"/>
</dbReference>
<dbReference type="AlphaFoldDB" id="A0A6L2NW69"/>
<dbReference type="InterPro" id="IPR053134">
    <property type="entry name" value="RNA-dir_DNA_polymerase"/>
</dbReference>
<proteinExistence type="predicted"/>